<name>V3Z945_LOTGI</name>
<dbReference type="OrthoDB" id="409543at2759"/>
<organism evidence="2 3">
    <name type="scientific">Lottia gigantea</name>
    <name type="common">Giant owl limpet</name>
    <dbReference type="NCBI Taxonomy" id="225164"/>
    <lineage>
        <taxon>Eukaryota</taxon>
        <taxon>Metazoa</taxon>
        <taxon>Spiralia</taxon>
        <taxon>Lophotrochozoa</taxon>
        <taxon>Mollusca</taxon>
        <taxon>Gastropoda</taxon>
        <taxon>Patellogastropoda</taxon>
        <taxon>Lottioidea</taxon>
        <taxon>Lottiidae</taxon>
        <taxon>Lottia</taxon>
    </lineage>
</organism>
<dbReference type="HOGENOM" id="CLU_030380_0_0_1"/>
<keyword evidence="1" id="KW-1133">Transmembrane helix</keyword>
<dbReference type="OMA" id="HASCEMH"/>
<proteinExistence type="predicted"/>
<feature type="transmembrane region" description="Helical" evidence="1">
    <location>
        <begin position="321"/>
        <end position="343"/>
    </location>
</feature>
<keyword evidence="1" id="KW-0812">Transmembrane</keyword>
<evidence type="ECO:0000313" key="2">
    <source>
        <dbReference type="EMBL" id="ESO87413.1"/>
    </source>
</evidence>
<dbReference type="InterPro" id="IPR007577">
    <property type="entry name" value="GlycoTrfase_DXD_sugar-bd_CS"/>
</dbReference>
<dbReference type="SUPFAM" id="SSF53448">
    <property type="entry name" value="Nucleotide-diphospho-sugar transferases"/>
    <property type="match status" value="1"/>
</dbReference>
<dbReference type="AlphaFoldDB" id="V3Z945"/>
<dbReference type="Gene3D" id="3.90.550.20">
    <property type="match status" value="1"/>
</dbReference>
<sequence length="572" mass="67374">MTLPSKAPYFIEMDYFNMRSRQVFKILVLTVVLYLVIQIAWITQSCFQQQHQQWISDEHCDDVTLQSYVFPDVIPRDLIELDSRKIPNVFHYVFCSQKTNHSFLFENYLSVISAWRNFEPDVIEIHYKGKIIQDKYNTWLEDLKSIIPCLVVKEMPGYWKENDVCDISYARAILQDRGGVYVSNDVILTKHAAQLLNKEFSFLTDLDNNVKVIFSSRKHENITLMQAKNPFTVVPFTNIPNNETGLHKCVHEGLFNLTSSECVVLSTKYFPIDLFRTDSNLEEYLHSLYYVKTAVNTSLGISTVPEVCREILRIQNIVHYIWFHPMTLTFMMYLSVVSSLYVLKAERVYIHGDLRLNGEYWELIKSNPRVTLVYRELTTYIYGHRIKYTTHVSDVLRAEILSKYGGIYLDWDAMWLNPVDSILHSGHEVILNFDHMVASQSFPQQINLGVAIAAPRSRFILAWQKTLKNYRSDDFYYNALELPYKVYERNPNLVHIDTKLQVMCFRLKCHPIFKENHRDWTKHQDFNWKEVYAIHFTYPEPHEYGSEKYLFNSTGLFAEIGQYIIEKMKSNS</sequence>
<protein>
    <submittedName>
        <fullName evidence="2">Uncharacterized protein</fullName>
    </submittedName>
</protein>
<keyword evidence="1" id="KW-0472">Membrane</keyword>
<dbReference type="EMBL" id="KB202917">
    <property type="protein sequence ID" value="ESO87413.1"/>
    <property type="molecule type" value="Genomic_DNA"/>
</dbReference>
<dbReference type="InterPro" id="IPR029044">
    <property type="entry name" value="Nucleotide-diphossugar_trans"/>
</dbReference>
<dbReference type="PANTHER" id="PTHR46830">
    <property type="entry name" value="TRANSFERASE, PUTATIVE-RELATED"/>
    <property type="match status" value="1"/>
</dbReference>
<dbReference type="RefSeq" id="XP_009061881.1">
    <property type="nucleotide sequence ID" value="XM_009063633.1"/>
</dbReference>
<accession>V3Z945</accession>
<gene>
    <name evidence="2" type="ORF">LOTGIDRAFT_166563</name>
</gene>
<dbReference type="Pfam" id="PF04488">
    <property type="entry name" value="Gly_transf_sug"/>
    <property type="match status" value="1"/>
</dbReference>
<keyword evidence="3" id="KW-1185">Reference proteome</keyword>
<evidence type="ECO:0000256" key="1">
    <source>
        <dbReference type="SAM" id="Phobius"/>
    </source>
</evidence>
<reference evidence="2 3" key="1">
    <citation type="journal article" date="2013" name="Nature">
        <title>Insights into bilaterian evolution from three spiralian genomes.</title>
        <authorList>
            <person name="Simakov O."/>
            <person name="Marletaz F."/>
            <person name="Cho S.J."/>
            <person name="Edsinger-Gonzales E."/>
            <person name="Havlak P."/>
            <person name="Hellsten U."/>
            <person name="Kuo D.H."/>
            <person name="Larsson T."/>
            <person name="Lv J."/>
            <person name="Arendt D."/>
            <person name="Savage R."/>
            <person name="Osoegawa K."/>
            <person name="de Jong P."/>
            <person name="Grimwood J."/>
            <person name="Chapman J.A."/>
            <person name="Shapiro H."/>
            <person name="Aerts A."/>
            <person name="Otillar R.P."/>
            <person name="Terry A.Y."/>
            <person name="Boore J.L."/>
            <person name="Grigoriev I.V."/>
            <person name="Lindberg D.R."/>
            <person name="Seaver E.C."/>
            <person name="Weisblat D.A."/>
            <person name="Putnam N.H."/>
            <person name="Rokhsar D.S."/>
        </authorList>
    </citation>
    <scope>NUCLEOTIDE SEQUENCE [LARGE SCALE GENOMIC DNA]</scope>
</reference>
<feature type="transmembrane region" description="Helical" evidence="1">
    <location>
        <begin position="23"/>
        <end position="42"/>
    </location>
</feature>
<dbReference type="KEGG" id="lgi:LOTGIDRAFT_166563"/>
<dbReference type="CTD" id="20240377"/>
<dbReference type="Proteomes" id="UP000030746">
    <property type="component" value="Unassembled WGS sequence"/>
</dbReference>
<dbReference type="PANTHER" id="PTHR46830:SF1">
    <property type="entry name" value="ALPHA-1,4-N-ACETYLGLUCOSAMINYLTRANSFERASE"/>
    <property type="match status" value="1"/>
</dbReference>
<dbReference type="GeneID" id="20240377"/>
<evidence type="ECO:0000313" key="3">
    <source>
        <dbReference type="Proteomes" id="UP000030746"/>
    </source>
</evidence>